<dbReference type="SUPFAM" id="SSF55729">
    <property type="entry name" value="Acyl-CoA N-acyltransferases (Nat)"/>
    <property type="match status" value="1"/>
</dbReference>
<comment type="caution">
    <text evidence="2">The sequence shown here is derived from an EMBL/GenBank/DDBJ whole genome shotgun (WGS) entry which is preliminary data.</text>
</comment>
<dbReference type="RefSeq" id="WP_283404352.1">
    <property type="nucleotide sequence ID" value="NZ_BAAAEA010000001.1"/>
</dbReference>
<name>A0ABY1N798_9HYPH</name>
<dbReference type="InterPro" id="IPR000182">
    <property type="entry name" value="GNAT_dom"/>
</dbReference>
<dbReference type="InterPro" id="IPR016181">
    <property type="entry name" value="Acyl_CoA_acyltransferase"/>
</dbReference>
<proteinExistence type="predicted"/>
<protein>
    <submittedName>
        <fullName evidence="2">Predicted N-acetyltransferase YhbS</fullName>
    </submittedName>
</protein>
<dbReference type="Gene3D" id="3.40.630.30">
    <property type="match status" value="1"/>
</dbReference>
<accession>A0ABY1N798</accession>
<dbReference type="CDD" id="cd04301">
    <property type="entry name" value="NAT_SF"/>
    <property type="match status" value="1"/>
</dbReference>
<dbReference type="PROSITE" id="PS51186">
    <property type="entry name" value="GNAT"/>
    <property type="match status" value="1"/>
</dbReference>
<keyword evidence="3" id="KW-1185">Reference proteome</keyword>
<evidence type="ECO:0000313" key="2">
    <source>
        <dbReference type="EMBL" id="SMP01561.1"/>
    </source>
</evidence>
<sequence length="184" mass="19855">MIDIVDEALEHASARERLLDASFGPDRRLKTSERLRTGRLPVFAFAALDETGMLVGTVRLWSVADPNGRQTLLLGPLAVAQGCRGQKVGDRLMRHALNQAVIHGHGSVILVGDAPYYARFGFEPDKLGKVELPGPVDYGRFLGIELSPGHLAPLKGELSANGCLDSVHVSHPTGGTMPVFRRAQ</sequence>
<dbReference type="EMBL" id="FXTT01000001">
    <property type="protein sequence ID" value="SMP01561.1"/>
    <property type="molecule type" value="Genomic_DNA"/>
</dbReference>
<dbReference type="Pfam" id="PF13508">
    <property type="entry name" value="Acetyltransf_7"/>
    <property type="match status" value="1"/>
</dbReference>
<evidence type="ECO:0000313" key="3">
    <source>
        <dbReference type="Proteomes" id="UP001157914"/>
    </source>
</evidence>
<reference evidence="2 3" key="1">
    <citation type="submission" date="2017-05" db="EMBL/GenBank/DDBJ databases">
        <authorList>
            <person name="Varghese N."/>
            <person name="Submissions S."/>
        </authorList>
    </citation>
    <scope>NUCLEOTIDE SEQUENCE [LARGE SCALE GENOMIC DNA]</scope>
    <source>
        <strain evidence="2 3">DSM 15949</strain>
    </source>
</reference>
<dbReference type="Proteomes" id="UP001157914">
    <property type="component" value="Unassembled WGS sequence"/>
</dbReference>
<feature type="domain" description="N-acetyltransferase" evidence="1">
    <location>
        <begin position="2"/>
        <end position="143"/>
    </location>
</feature>
<evidence type="ECO:0000259" key="1">
    <source>
        <dbReference type="PROSITE" id="PS51186"/>
    </source>
</evidence>
<gene>
    <name evidence="2" type="ORF">SAMN06265374_0371</name>
</gene>
<organism evidence="2 3">
    <name type="scientific">Roseibium denhamense</name>
    <dbReference type="NCBI Taxonomy" id="76305"/>
    <lineage>
        <taxon>Bacteria</taxon>
        <taxon>Pseudomonadati</taxon>
        <taxon>Pseudomonadota</taxon>
        <taxon>Alphaproteobacteria</taxon>
        <taxon>Hyphomicrobiales</taxon>
        <taxon>Stappiaceae</taxon>
        <taxon>Roseibium</taxon>
    </lineage>
</organism>